<evidence type="ECO:0000256" key="1">
    <source>
        <dbReference type="SAM" id="MobiDB-lite"/>
    </source>
</evidence>
<accession>A0A6H5H4I1</accession>
<reference evidence="2 3" key="1">
    <citation type="submission" date="2020-02" db="EMBL/GenBank/DDBJ databases">
        <authorList>
            <person name="Ferguson B K."/>
        </authorList>
    </citation>
    <scope>NUCLEOTIDE SEQUENCE [LARGE SCALE GENOMIC DNA]</scope>
</reference>
<protein>
    <submittedName>
        <fullName evidence="2">Uncharacterized protein</fullName>
    </submittedName>
</protein>
<keyword evidence="3" id="KW-1185">Reference proteome</keyword>
<gene>
    <name evidence="2" type="ORF">NTEN_LOCUS17111</name>
</gene>
<evidence type="ECO:0000313" key="3">
    <source>
        <dbReference type="Proteomes" id="UP000479000"/>
    </source>
</evidence>
<feature type="region of interest" description="Disordered" evidence="1">
    <location>
        <begin position="202"/>
        <end position="221"/>
    </location>
</feature>
<dbReference type="Proteomes" id="UP000479000">
    <property type="component" value="Unassembled WGS sequence"/>
</dbReference>
<feature type="region of interest" description="Disordered" evidence="1">
    <location>
        <begin position="1"/>
        <end position="23"/>
    </location>
</feature>
<dbReference type="OrthoDB" id="6618101at2759"/>
<dbReference type="EMBL" id="CADCXU010025330">
    <property type="protein sequence ID" value="CAB0012365.1"/>
    <property type="molecule type" value="Genomic_DNA"/>
</dbReference>
<dbReference type="AlphaFoldDB" id="A0A6H5H4I1"/>
<feature type="region of interest" description="Disordered" evidence="1">
    <location>
        <begin position="114"/>
        <end position="134"/>
    </location>
</feature>
<feature type="non-terminal residue" evidence="2">
    <location>
        <position position="1"/>
    </location>
</feature>
<feature type="compositionally biased region" description="Gly residues" evidence="1">
    <location>
        <begin position="1"/>
        <end position="10"/>
    </location>
</feature>
<evidence type="ECO:0000313" key="2">
    <source>
        <dbReference type="EMBL" id="CAB0012365.1"/>
    </source>
</evidence>
<sequence length="332" mass="35415">SILGPCGGGAGRRRENRAAEDPSGSLCANFGPSLFRCACRRTGAAPCLQVPHRDMPSMSTSHGGILYYVVQVPKEPNLADAAVRPSVAEPNLADRWTPGRRSFDEKCAAAVSSTPVSSTPLIQQPLSSPTHDDRAVSSCSTFGGFLRRYRRQGHSSSVYQQWRRTRKKVYSDASVQPELTYENRTWTRAMCKLCSQGLDGSGPCATTDSGWDNPFRPDGDLSREADELVELINSGKPITPTPLNGEPPKLPDSNGTENGKVPSPAKAATNAASPPNKAANGTKPLSNGDKSTVATPGGQLELQRSTVAPTDAATVEHVNLKKKPKCKCCVVQ</sequence>
<organism evidence="2 3">
    <name type="scientific">Nesidiocoris tenuis</name>
    <dbReference type="NCBI Taxonomy" id="355587"/>
    <lineage>
        <taxon>Eukaryota</taxon>
        <taxon>Metazoa</taxon>
        <taxon>Ecdysozoa</taxon>
        <taxon>Arthropoda</taxon>
        <taxon>Hexapoda</taxon>
        <taxon>Insecta</taxon>
        <taxon>Pterygota</taxon>
        <taxon>Neoptera</taxon>
        <taxon>Paraneoptera</taxon>
        <taxon>Hemiptera</taxon>
        <taxon>Heteroptera</taxon>
        <taxon>Panheteroptera</taxon>
        <taxon>Cimicomorpha</taxon>
        <taxon>Miridae</taxon>
        <taxon>Dicyphina</taxon>
        <taxon>Nesidiocoris</taxon>
    </lineage>
</organism>
<name>A0A6H5H4I1_9HEMI</name>
<feature type="region of interest" description="Disordered" evidence="1">
    <location>
        <begin position="234"/>
        <end position="308"/>
    </location>
</feature>
<proteinExistence type="predicted"/>
<feature type="compositionally biased region" description="Polar residues" evidence="1">
    <location>
        <begin position="283"/>
        <end position="294"/>
    </location>
</feature>